<reference evidence="1 2" key="1">
    <citation type="journal article" date="2019" name="Sci. Rep.">
        <title>Orb-weaving spider Araneus ventricosus genome elucidates the spidroin gene catalogue.</title>
        <authorList>
            <person name="Kono N."/>
            <person name="Nakamura H."/>
            <person name="Ohtoshi R."/>
            <person name="Moran D.A.P."/>
            <person name="Shinohara A."/>
            <person name="Yoshida Y."/>
            <person name="Fujiwara M."/>
            <person name="Mori M."/>
            <person name="Tomita M."/>
            <person name="Arakawa K."/>
        </authorList>
    </citation>
    <scope>NUCLEOTIDE SEQUENCE [LARGE SCALE GENOMIC DNA]</scope>
</reference>
<dbReference type="EMBL" id="BGPR01010599">
    <property type="protein sequence ID" value="GBN46996.1"/>
    <property type="molecule type" value="Genomic_DNA"/>
</dbReference>
<gene>
    <name evidence="1" type="ORF">AVEN_187680_1</name>
</gene>
<dbReference type="PANTHER" id="PTHR37162:SF1">
    <property type="entry name" value="BED-TYPE DOMAIN-CONTAINING PROTEIN"/>
    <property type="match status" value="1"/>
</dbReference>
<dbReference type="AlphaFoldDB" id="A0A4Y2PAG7"/>
<comment type="caution">
    <text evidence="1">The sequence shown here is derived from an EMBL/GenBank/DDBJ whole genome shotgun (WGS) entry which is preliminary data.</text>
</comment>
<dbReference type="Proteomes" id="UP000499080">
    <property type="component" value="Unassembled WGS sequence"/>
</dbReference>
<dbReference type="PANTHER" id="PTHR37162">
    <property type="entry name" value="HAT FAMILY DIMERISATION DOMAINCONTAINING PROTEIN-RELATED"/>
    <property type="match status" value="1"/>
</dbReference>
<sequence length="384" mass="43808">MDMVFTKNTNYSLPNNFFPSRSSSSATTNLTPVQRNVPLCDRISNAALILGVIAEHNLPFSMAPVLVNVSKALAEDKKALNHLSLSRNCTSYKMKFGVAKIFLQDTLKNLQTIKFLLNLDESTSYNNIVMRGTKSGVETRIRKEKAPHLLNIDDDSCCHIHNASKKFYSLFDCWLENLTRDIFNDTKWSAGIRDWLIEICSILNLKYISPVNVISHRWLSCYDAALNLLHMIEPLTILYSAFLTTRGKDVKLKRPQKLPSFITNVLSSTEDKQAYALGIYQYQVDLKLPSPSDDSGKLIPIDIWSKLFTMEKYTSLSKMVKTVVSCFHDPQVEGALNIMSDLIDKRSGRMHIETYSLIHSVEYKMMSKEQSAVEYFRKKKRFSA</sequence>
<name>A0A4Y2PAG7_ARAVE</name>
<proteinExistence type="predicted"/>
<accession>A0A4Y2PAG7</accession>
<organism evidence="1 2">
    <name type="scientific">Araneus ventricosus</name>
    <name type="common">Orbweaver spider</name>
    <name type="synonym">Epeira ventricosa</name>
    <dbReference type="NCBI Taxonomy" id="182803"/>
    <lineage>
        <taxon>Eukaryota</taxon>
        <taxon>Metazoa</taxon>
        <taxon>Ecdysozoa</taxon>
        <taxon>Arthropoda</taxon>
        <taxon>Chelicerata</taxon>
        <taxon>Arachnida</taxon>
        <taxon>Araneae</taxon>
        <taxon>Araneomorphae</taxon>
        <taxon>Entelegynae</taxon>
        <taxon>Araneoidea</taxon>
        <taxon>Araneidae</taxon>
        <taxon>Araneus</taxon>
    </lineage>
</organism>
<dbReference type="OrthoDB" id="6616493at2759"/>
<evidence type="ECO:0000313" key="2">
    <source>
        <dbReference type="Proteomes" id="UP000499080"/>
    </source>
</evidence>
<keyword evidence="2" id="KW-1185">Reference proteome</keyword>
<evidence type="ECO:0000313" key="1">
    <source>
        <dbReference type="EMBL" id="GBN46996.1"/>
    </source>
</evidence>
<protein>
    <submittedName>
        <fullName evidence="1">Uncharacterized protein</fullName>
    </submittedName>
</protein>